<organism evidence="2 3">
    <name type="scientific">Ralstonia syzygii</name>
    <dbReference type="NCBI Taxonomy" id="28097"/>
    <lineage>
        <taxon>Bacteria</taxon>
        <taxon>Pseudomonadati</taxon>
        <taxon>Pseudomonadota</taxon>
        <taxon>Betaproteobacteria</taxon>
        <taxon>Burkholderiales</taxon>
        <taxon>Burkholderiaceae</taxon>
        <taxon>Ralstonia</taxon>
        <taxon>Ralstonia solanacearum species complex</taxon>
    </lineage>
</organism>
<feature type="region of interest" description="Disordered" evidence="1">
    <location>
        <begin position="1"/>
        <end position="39"/>
    </location>
</feature>
<geneLocation type="plasmid" evidence="2 3">
    <name>pLLRS-1</name>
</geneLocation>
<dbReference type="NCBIfam" id="TIGR01053">
    <property type="entry name" value="LSD1"/>
    <property type="match status" value="1"/>
</dbReference>
<dbReference type="Proteomes" id="UP000677898">
    <property type="component" value="Plasmid pLLRS-1"/>
</dbReference>
<dbReference type="EMBL" id="CP046730">
    <property type="protein sequence ID" value="QUP56467.1"/>
    <property type="molecule type" value="Genomic_DNA"/>
</dbReference>
<evidence type="ECO:0000313" key="2">
    <source>
        <dbReference type="EMBL" id="QUP56467.1"/>
    </source>
</evidence>
<gene>
    <name evidence="2" type="ORF">GO998_22545</name>
</gene>
<sequence length="39" mass="3940">MTSGAQSVKCTTCNGTKKSDASENASPAQIYHPVVSPSG</sequence>
<keyword evidence="2" id="KW-0614">Plasmid</keyword>
<protein>
    <submittedName>
        <fullName evidence="2">Uncharacterized protein</fullName>
    </submittedName>
</protein>
<evidence type="ECO:0000313" key="3">
    <source>
        <dbReference type="Proteomes" id="UP000677898"/>
    </source>
</evidence>
<proteinExistence type="predicted"/>
<evidence type="ECO:0000256" key="1">
    <source>
        <dbReference type="SAM" id="MobiDB-lite"/>
    </source>
</evidence>
<feature type="compositionally biased region" description="Polar residues" evidence="1">
    <location>
        <begin position="1"/>
        <end position="27"/>
    </location>
</feature>
<reference evidence="2 3" key="1">
    <citation type="journal article" date="2021" name="Phytopathology">
        <title>Complete genome sequence of Ralstonia syzygii subsp. indonesiensis strain LLRS-1, isolated from wilted tobacco in China.</title>
        <authorList>
            <person name="Lu C.H."/>
            <person name="Li J.Y."/>
            <person name="Mi M.G."/>
            <person name="Lin Z.L."/>
            <person name="Jiang N."/>
            <person name="Gai X."/>
            <person name="Ma J.H."/>
            <person name="Lei L.P."/>
            <person name="Xia Z.Y."/>
        </authorList>
    </citation>
    <scope>NUCLEOTIDE SEQUENCE [LARGE SCALE GENOMIC DNA]</scope>
    <source>
        <strain evidence="2 3">LLRS-1</strain>
    </source>
</reference>
<keyword evidence="3" id="KW-1185">Reference proteome</keyword>
<accession>A0ABX7ZLW4</accession>
<name>A0ABX7ZLW4_9RALS</name>